<feature type="chain" id="PRO_5015427364" description="Exo-alpha-sialidase" evidence="1">
    <location>
        <begin position="20"/>
        <end position="378"/>
    </location>
</feature>
<dbReference type="SUPFAM" id="SSF50939">
    <property type="entry name" value="Sialidases"/>
    <property type="match status" value="1"/>
</dbReference>
<dbReference type="CDD" id="cd15482">
    <property type="entry name" value="Sialidase_non-viral"/>
    <property type="match status" value="1"/>
</dbReference>
<dbReference type="Proteomes" id="UP000244450">
    <property type="component" value="Unassembled WGS sequence"/>
</dbReference>
<dbReference type="OrthoDB" id="7294637at2"/>
<keyword evidence="1" id="KW-0732">Signal</keyword>
<dbReference type="PANTHER" id="PTHR38792">
    <property type="entry name" value="BNR/ASP-BOX REPEAT DOMAIN PROTEIN (AFU_ORTHOLOGUE AFUA_7G06430)-RELATED"/>
    <property type="match status" value="1"/>
</dbReference>
<dbReference type="EMBL" id="QCYK01000002">
    <property type="protein sequence ID" value="PUZ26155.1"/>
    <property type="molecule type" value="Genomic_DNA"/>
</dbReference>
<reference evidence="2 3" key="1">
    <citation type="submission" date="2018-04" db="EMBL/GenBank/DDBJ databases">
        <title>Chitinophaga fuyangensis sp. nov., isolated from soil in a chemical factory.</title>
        <authorList>
            <person name="Chen K."/>
        </authorList>
    </citation>
    <scope>NUCLEOTIDE SEQUENCE [LARGE SCALE GENOMIC DNA]</scope>
    <source>
        <strain evidence="2 3">LY-1</strain>
    </source>
</reference>
<evidence type="ECO:0000313" key="3">
    <source>
        <dbReference type="Proteomes" id="UP000244450"/>
    </source>
</evidence>
<dbReference type="AlphaFoldDB" id="A0A2T7BIP4"/>
<keyword evidence="3" id="KW-1185">Reference proteome</keyword>
<accession>A0A2T7BIP4</accession>
<protein>
    <recommendedName>
        <fullName evidence="4">Exo-alpha-sialidase</fullName>
    </recommendedName>
</protein>
<proteinExistence type="predicted"/>
<evidence type="ECO:0000256" key="1">
    <source>
        <dbReference type="SAM" id="SignalP"/>
    </source>
</evidence>
<organism evidence="2 3">
    <name type="scientific">Chitinophaga parva</name>
    <dbReference type="NCBI Taxonomy" id="2169414"/>
    <lineage>
        <taxon>Bacteria</taxon>
        <taxon>Pseudomonadati</taxon>
        <taxon>Bacteroidota</taxon>
        <taxon>Chitinophagia</taxon>
        <taxon>Chitinophagales</taxon>
        <taxon>Chitinophagaceae</taxon>
        <taxon>Chitinophaga</taxon>
    </lineage>
</organism>
<dbReference type="Gene3D" id="2.120.10.10">
    <property type="match status" value="1"/>
</dbReference>
<sequence length="378" mass="41543">MKRSSTCLLLLLACSAAIAQTNKPLRWSAPITINDVPVFKDSGAVPAAGVGSRRHHGRYGSQYARLLMLRDGSWLAGYTVSRQEGYDRNKPFDATATGGLELEVSRSTDQGKSWNIIANIAEPGRDLDNAQLIETPQGAVLLACRSVRWQESYILRLYKSDDKGNHWAPYSVIDSTAGAPGALGNPDKGIYEPHCYYLKDGRLAVQYANEKHVVETPSYSQIISEKISPDNGKTWGPEIWVAYEPGHPASRPGMPVWTRMKNGKYITVYEICGPEKCNIYYKTSEDGIHWPVGLGHPIPDQMGGPFIVSLKDGRLLVSSNVNNISGSDDFGKTWSSLGTPWQQILWSALYQAPSGQVISVNSAKREEGGNNIQMVVTK</sequence>
<dbReference type="InterPro" id="IPR036278">
    <property type="entry name" value="Sialidase_sf"/>
</dbReference>
<evidence type="ECO:0000313" key="2">
    <source>
        <dbReference type="EMBL" id="PUZ26155.1"/>
    </source>
</evidence>
<evidence type="ECO:0008006" key="4">
    <source>
        <dbReference type="Google" id="ProtNLM"/>
    </source>
</evidence>
<comment type="caution">
    <text evidence="2">The sequence shown here is derived from an EMBL/GenBank/DDBJ whole genome shotgun (WGS) entry which is preliminary data.</text>
</comment>
<dbReference type="RefSeq" id="WP_108687993.1">
    <property type="nucleotide sequence ID" value="NZ_QCYK01000002.1"/>
</dbReference>
<feature type="signal peptide" evidence="1">
    <location>
        <begin position="1"/>
        <end position="19"/>
    </location>
</feature>
<gene>
    <name evidence="2" type="ORF">DCC81_18130</name>
</gene>
<dbReference type="PANTHER" id="PTHR38792:SF3">
    <property type="entry name" value="BNR_ASP-BOX REPEAT DOMAIN PROTEIN (AFU_ORTHOLOGUE AFUA_7G06430)-RELATED"/>
    <property type="match status" value="1"/>
</dbReference>
<name>A0A2T7BIP4_9BACT</name>